<dbReference type="EMBL" id="CP016895">
    <property type="protein sequence ID" value="AOA57195.1"/>
    <property type="molecule type" value="Genomic_DNA"/>
</dbReference>
<evidence type="ECO:0000313" key="3">
    <source>
        <dbReference type="Proteomes" id="UP000093391"/>
    </source>
</evidence>
<gene>
    <name evidence="2" type="ORF">BFG52_01725</name>
</gene>
<name>A0A1B2LW80_9GAMM</name>
<evidence type="ECO:0000256" key="1">
    <source>
        <dbReference type="SAM" id="Phobius"/>
    </source>
</evidence>
<accession>A0A1B2LW80</accession>
<feature type="transmembrane region" description="Helical" evidence="1">
    <location>
        <begin position="12"/>
        <end position="35"/>
    </location>
</feature>
<keyword evidence="1" id="KW-0812">Transmembrane</keyword>
<dbReference type="KEGG" id="ala:BFG52_01725"/>
<dbReference type="OrthoDB" id="348118at2"/>
<dbReference type="Proteomes" id="UP000093391">
    <property type="component" value="Chromosome"/>
</dbReference>
<protein>
    <submittedName>
        <fullName evidence="2">Uncharacterized protein</fullName>
    </submittedName>
</protein>
<keyword evidence="1" id="KW-1133">Transmembrane helix</keyword>
<feature type="transmembrane region" description="Helical" evidence="1">
    <location>
        <begin position="89"/>
        <end position="110"/>
    </location>
</feature>
<organism evidence="2 3">
    <name type="scientific">Acinetobacter larvae</name>
    <dbReference type="NCBI Taxonomy" id="1789224"/>
    <lineage>
        <taxon>Bacteria</taxon>
        <taxon>Pseudomonadati</taxon>
        <taxon>Pseudomonadota</taxon>
        <taxon>Gammaproteobacteria</taxon>
        <taxon>Moraxellales</taxon>
        <taxon>Moraxellaceae</taxon>
        <taxon>Acinetobacter</taxon>
    </lineage>
</organism>
<dbReference type="AlphaFoldDB" id="A0A1B2LW80"/>
<evidence type="ECO:0000313" key="2">
    <source>
        <dbReference type="EMBL" id="AOA57195.1"/>
    </source>
</evidence>
<dbReference type="RefSeq" id="WP_067551772.1">
    <property type="nucleotide sequence ID" value="NZ_CP016895.1"/>
</dbReference>
<proteinExistence type="predicted"/>
<dbReference type="STRING" id="1789224.BFG52_01725"/>
<keyword evidence="1" id="KW-0472">Membrane</keyword>
<sequence length="295" mass="33839">MNSKFLVKISNIIGLVAILLLIYWVFSFSLVSIFGLKIFREQLSNTFLMSIFGILSLMAGALMLNIMFNLTRIAERDQTARQQPPPRKLLIALLLLFPLLAALLFAGDYLSAQKKKQIFIATAEQMLQTQPQRFQQLSNYQFNAPYIVNSAEHLEFLSLLDNSFADLSVVVPDQIDHSPVYLSFSKNYPMQTVRAADADEVEQAAEQVVEVATAIETQPSNEKPLQRVLLDKKHYVQRLSLAEKDYLNAVFQQQQQKLYFESKDGNYTLYYPYEHQGKRIVLVFSDRQRYGKFGS</sequence>
<reference evidence="2 3" key="1">
    <citation type="submission" date="2016-08" db="EMBL/GenBank/DDBJ databases">
        <authorList>
            <person name="Seilhamer J.J."/>
        </authorList>
    </citation>
    <scope>NUCLEOTIDE SEQUENCE [LARGE SCALE GENOMIC DNA]</scope>
    <source>
        <strain evidence="2 3">BRTC-1</strain>
    </source>
</reference>
<keyword evidence="3" id="KW-1185">Reference proteome</keyword>
<feature type="transmembrane region" description="Helical" evidence="1">
    <location>
        <begin position="47"/>
        <end position="68"/>
    </location>
</feature>